<comment type="function">
    <text evidence="5">May be an activator protein for the gylABX operon.</text>
</comment>
<evidence type="ECO:0000256" key="6">
    <source>
        <dbReference type="ARBA" id="ARBA00070406"/>
    </source>
</evidence>
<dbReference type="RefSeq" id="WP_235887120.1">
    <property type="nucleotide sequence ID" value="NZ_AP022592.1"/>
</dbReference>
<evidence type="ECO:0000256" key="3">
    <source>
        <dbReference type="ARBA" id="ARBA00023125"/>
    </source>
</evidence>
<dbReference type="PROSITE" id="PS51078">
    <property type="entry name" value="ICLR_ED"/>
    <property type="match status" value="1"/>
</dbReference>
<dbReference type="Proteomes" id="UP000467428">
    <property type="component" value="Plasmid pJCM18538"/>
</dbReference>
<dbReference type="PANTHER" id="PTHR30136">
    <property type="entry name" value="HELIX-TURN-HELIX TRANSCRIPTIONAL REGULATOR, ICLR FAMILY"/>
    <property type="match status" value="1"/>
</dbReference>
<keyword evidence="4" id="KW-0804">Transcription</keyword>
<organism evidence="9 10">
    <name type="scientific">Mycolicibacterium arabiense</name>
    <dbReference type="NCBI Taxonomy" id="1286181"/>
    <lineage>
        <taxon>Bacteria</taxon>
        <taxon>Bacillati</taxon>
        <taxon>Actinomycetota</taxon>
        <taxon>Actinomycetes</taxon>
        <taxon>Mycobacteriales</taxon>
        <taxon>Mycobacteriaceae</taxon>
        <taxon>Mycolicibacterium</taxon>
    </lineage>
</organism>
<dbReference type="AlphaFoldDB" id="A0A7I7RPZ4"/>
<keyword evidence="9" id="KW-0614">Plasmid</keyword>
<dbReference type="InterPro" id="IPR036388">
    <property type="entry name" value="WH-like_DNA-bd_sf"/>
</dbReference>
<feature type="domain" description="IclR-ED" evidence="8">
    <location>
        <begin position="69"/>
        <end position="249"/>
    </location>
</feature>
<dbReference type="PANTHER" id="PTHR30136:SF24">
    <property type="entry name" value="HTH-TYPE TRANSCRIPTIONAL REPRESSOR ALLR"/>
    <property type="match status" value="1"/>
</dbReference>
<dbReference type="GO" id="GO:0003700">
    <property type="term" value="F:DNA-binding transcription factor activity"/>
    <property type="evidence" value="ECO:0007669"/>
    <property type="project" value="TreeGrafter"/>
</dbReference>
<accession>A0A7I7RPZ4</accession>
<evidence type="ECO:0000313" key="9">
    <source>
        <dbReference type="EMBL" id="BBY46658.1"/>
    </source>
</evidence>
<protein>
    <recommendedName>
        <fullName evidence="6">Glycerol operon regulatory protein</fullName>
    </recommendedName>
</protein>
<dbReference type="EMBL" id="AP022592">
    <property type="protein sequence ID" value="BBY46658.1"/>
    <property type="molecule type" value="Genomic_DNA"/>
</dbReference>
<keyword evidence="1" id="KW-0319">Glycerol metabolism</keyword>
<dbReference type="PROSITE" id="PS51077">
    <property type="entry name" value="HTH_ICLR"/>
    <property type="match status" value="1"/>
</dbReference>
<gene>
    <name evidence="9" type="ORF">MARA_00880</name>
</gene>
<dbReference type="GO" id="GO:0045892">
    <property type="term" value="P:negative regulation of DNA-templated transcription"/>
    <property type="evidence" value="ECO:0007669"/>
    <property type="project" value="TreeGrafter"/>
</dbReference>
<evidence type="ECO:0000256" key="5">
    <source>
        <dbReference type="ARBA" id="ARBA00058938"/>
    </source>
</evidence>
<sequence length="253" mass="27040">MTSQGGVQSLHRALDILETVARRGGRVTVAEVAESTALPMPTVHRVLRTLVERGYMRQMANRSYVLGYRLMPLASVANATVGAGASPVLADLVTELGETANLAVLAGEEAEYIAQAPSRYAMRMFTEVGRRVELHSTGVGKALLAQLDDVAIDAIVGRGGLPARTEHTLTTRLALLAEVDLIRRRGFALDEQEQEIGVRCVAVPLESNVVTGMAVSVSGPVTRMTDELVDRAVPLLQSAARQLVTDMVGLVSE</sequence>
<evidence type="ECO:0000256" key="1">
    <source>
        <dbReference type="ARBA" id="ARBA00022798"/>
    </source>
</evidence>
<dbReference type="SMART" id="SM00346">
    <property type="entry name" value="HTH_ICLR"/>
    <property type="match status" value="1"/>
</dbReference>
<dbReference type="FunFam" id="1.10.10.10:FF:000056">
    <property type="entry name" value="IclR family transcriptional regulator"/>
    <property type="match status" value="1"/>
</dbReference>
<dbReference type="Pfam" id="PF09339">
    <property type="entry name" value="HTH_IclR"/>
    <property type="match status" value="1"/>
</dbReference>
<dbReference type="GO" id="GO:0003677">
    <property type="term" value="F:DNA binding"/>
    <property type="evidence" value="ECO:0007669"/>
    <property type="project" value="UniProtKB-KW"/>
</dbReference>
<dbReference type="SUPFAM" id="SSF46785">
    <property type="entry name" value="Winged helix' DNA-binding domain"/>
    <property type="match status" value="1"/>
</dbReference>
<proteinExistence type="predicted"/>
<evidence type="ECO:0000256" key="2">
    <source>
        <dbReference type="ARBA" id="ARBA00023015"/>
    </source>
</evidence>
<reference evidence="9 10" key="1">
    <citation type="journal article" date="2019" name="Emerg. Microbes Infect.">
        <title>Comprehensive subspecies identification of 175 nontuberculous mycobacteria species based on 7547 genomic profiles.</title>
        <authorList>
            <person name="Matsumoto Y."/>
            <person name="Kinjo T."/>
            <person name="Motooka D."/>
            <person name="Nabeya D."/>
            <person name="Jung N."/>
            <person name="Uechi K."/>
            <person name="Horii T."/>
            <person name="Iida T."/>
            <person name="Fujita J."/>
            <person name="Nakamura S."/>
        </authorList>
    </citation>
    <scope>NUCLEOTIDE SEQUENCE [LARGE SCALE GENOMIC DNA]</scope>
    <source>
        <strain evidence="9 10">JCM 18538</strain>
        <plasmid evidence="9">pJCM18538</plasmid>
    </source>
</reference>
<dbReference type="InterPro" id="IPR036390">
    <property type="entry name" value="WH_DNA-bd_sf"/>
</dbReference>
<dbReference type="GO" id="GO:0006071">
    <property type="term" value="P:glycerol metabolic process"/>
    <property type="evidence" value="ECO:0007669"/>
    <property type="project" value="UniProtKB-KW"/>
</dbReference>
<evidence type="ECO:0000256" key="4">
    <source>
        <dbReference type="ARBA" id="ARBA00023163"/>
    </source>
</evidence>
<dbReference type="InterPro" id="IPR050707">
    <property type="entry name" value="HTH_MetabolicPath_Reg"/>
</dbReference>
<keyword evidence="2" id="KW-0805">Transcription regulation</keyword>
<evidence type="ECO:0000259" key="7">
    <source>
        <dbReference type="PROSITE" id="PS51077"/>
    </source>
</evidence>
<dbReference type="Pfam" id="PF01614">
    <property type="entry name" value="IclR_C"/>
    <property type="match status" value="1"/>
</dbReference>
<dbReference type="SUPFAM" id="SSF55781">
    <property type="entry name" value="GAF domain-like"/>
    <property type="match status" value="1"/>
</dbReference>
<dbReference type="InterPro" id="IPR029016">
    <property type="entry name" value="GAF-like_dom_sf"/>
</dbReference>
<dbReference type="Gene3D" id="1.10.10.10">
    <property type="entry name" value="Winged helix-like DNA-binding domain superfamily/Winged helix DNA-binding domain"/>
    <property type="match status" value="1"/>
</dbReference>
<evidence type="ECO:0000313" key="10">
    <source>
        <dbReference type="Proteomes" id="UP000467428"/>
    </source>
</evidence>
<keyword evidence="10" id="KW-1185">Reference proteome</keyword>
<dbReference type="InterPro" id="IPR014757">
    <property type="entry name" value="Tscrpt_reg_IclR_C"/>
</dbReference>
<evidence type="ECO:0000259" key="8">
    <source>
        <dbReference type="PROSITE" id="PS51078"/>
    </source>
</evidence>
<keyword evidence="3" id="KW-0238">DNA-binding</keyword>
<dbReference type="Gene3D" id="3.30.450.40">
    <property type="match status" value="1"/>
</dbReference>
<dbReference type="KEGG" id="marz:MARA_00880"/>
<dbReference type="InterPro" id="IPR005471">
    <property type="entry name" value="Tscrpt_reg_IclR_N"/>
</dbReference>
<geneLocation type="plasmid" evidence="9">
    <name>pJCM18538</name>
</geneLocation>
<feature type="domain" description="HTH iclR-type" evidence="7">
    <location>
        <begin position="7"/>
        <end position="68"/>
    </location>
</feature>
<name>A0A7I7RPZ4_9MYCO</name>